<organism evidence="2 3">
    <name type="scientific">Sinomonas flava</name>
    <dbReference type="NCBI Taxonomy" id="496857"/>
    <lineage>
        <taxon>Bacteria</taxon>
        <taxon>Bacillati</taxon>
        <taxon>Actinomycetota</taxon>
        <taxon>Actinomycetes</taxon>
        <taxon>Micrococcales</taxon>
        <taxon>Micrococcaceae</taxon>
        <taxon>Sinomonas</taxon>
    </lineage>
</organism>
<dbReference type="Gene3D" id="1.10.30.50">
    <property type="match status" value="1"/>
</dbReference>
<feature type="domain" description="HNH nuclease" evidence="1">
    <location>
        <begin position="388"/>
        <end position="438"/>
    </location>
</feature>
<evidence type="ECO:0000313" key="3">
    <source>
        <dbReference type="Proteomes" id="UP001500432"/>
    </source>
</evidence>
<dbReference type="CDD" id="cd00085">
    <property type="entry name" value="HNHc"/>
    <property type="match status" value="1"/>
</dbReference>
<accession>A0ABN3BLK0</accession>
<dbReference type="InterPro" id="IPR002711">
    <property type="entry name" value="HNH"/>
</dbReference>
<protein>
    <submittedName>
        <fullName evidence="2">DUF222 domain-containing protein</fullName>
    </submittedName>
</protein>
<reference evidence="2 3" key="1">
    <citation type="journal article" date="2019" name="Int. J. Syst. Evol. Microbiol.">
        <title>The Global Catalogue of Microorganisms (GCM) 10K type strain sequencing project: providing services to taxonomists for standard genome sequencing and annotation.</title>
        <authorList>
            <consortium name="The Broad Institute Genomics Platform"/>
            <consortium name="The Broad Institute Genome Sequencing Center for Infectious Disease"/>
            <person name="Wu L."/>
            <person name="Ma J."/>
        </authorList>
    </citation>
    <scope>NUCLEOTIDE SEQUENCE [LARGE SCALE GENOMIC DNA]</scope>
    <source>
        <strain evidence="2 3">JCM 16034</strain>
    </source>
</reference>
<gene>
    <name evidence="2" type="ORF">GCM10009849_04700</name>
</gene>
<dbReference type="EMBL" id="BAAAQW010000002">
    <property type="protein sequence ID" value="GAA2197088.1"/>
    <property type="molecule type" value="Genomic_DNA"/>
</dbReference>
<dbReference type="SMART" id="SM00507">
    <property type="entry name" value="HNHc"/>
    <property type="match status" value="1"/>
</dbReference>
<keyword evidence="3" id="KW-1185">Reference proteome</keyword>
<sequence>MFESSGSVEVLDSAAGTRLQHEPVDFSRVLAAVLAEVGESVAPTASEIASWATALGAGSGSYASLSEAALVERIGSLERLKAAASASQAQYSVLLEKRIGERRVDDAAVGYGTEGDAERVGIGPRPVDPAVEAGHAVALARGESPSKGGRLLGLAKALVNEMPHTLNALAAGRINEWRATLVVRETACLDLEDRTRVDEAMVPLYAQGGVGDRQFAAEARKHAQRLDPAAAVKRSRRAMAERRVTLRPAPDSMAILSCLVPAAQGVAAYKALTLAADSSRVAGEGEHERRTRDQIMADTLIERVTGQKRAEDVRIAVNVVMADSALVAGSAEPAVLSGHGVLPAQIARDLILSSLGSGAGTVLRRLYVAPATGSLTAMDSRSRTFPTGLREFIALRDQTCRNPWCDAPIRHFDHITPAARGGPTSAANGQGLCERCNQAKEAPGWTEGAIPATRHTVMVTTPTGHRYTSTAPPLPGTREIIGHRVEFPGGEYVFHTAA</sequence>
<evidence type="ECO:0000259" key="1">
    <source>
        <dbReference type="SMART" id="SM00507"/>
    </source>
</evidence>
<evidence type="ECO:0000313" key="2">
    <source>
        <dbReference type="EMBL" id="GAA2197088.1"/>
    </source>
</evidence>
<name>A0ABN3BLK0_9MICC</name>
<dbReference type="InterPro" id="IPR003615">
    <property type="entry name" value="HNH_nuc"/>
</dbReference>
<dbReference type="Proteomes" id="UP001500432">
    <property type="component" value="Unassembled WGS sequence"/>
</dbReference>
<comment type="caution">
    <text evidence="2">The sequence shown here is derived from an EMBL/GenBank/DDBJ whole genome shotgun (WGS) entry which is preliminary data.</text>
</comment>
<dbReference type="Pfam" id="PF01844">
    <property type="entry name" value="HNH"/>
    <property type="match status" value="1"/>
</dbReference>
<dbReference type="RefSeq" id="WP_344298102.1">
    <property type="nucleotide sequence ID" value="NZ_BAAAQW010000002.1"/>
</dbReference>
<proteinExistence type="predicted"/>